<dbReference type="SUPFAM" id="SSF53697">
    <property type="entry name" value="SIS domain"/>
    <property type="match status" value="1"/>
</dbReference>
<dbReference type="RefSeq" id="WP_101174345.1">
    <property type="nucleotide sequence ID" value="NZ_JAKRKB010000003.1"/>
</dbReference>
<comment type="caution">
    <text evidence="1">The sequence shown here is derived from an EMBL/GenBank/DDBJ whole genome shotgun (WGS) entry which is preliminary data.</text>
</comment>
<dbReference type="GO" id="GO:0097367">
    <property type="term" value="F:carbohydrate derivative binding"/>
    <property type="evidence" value="ECO:0007669"/>
    <property type="project" value="InterPro"/>
</dbReference>
<sequence>MSMPSAESMRFLRVAYEGAQVRALSRLTEAPELIGARPRSLIVLATDALAAASARLAVALKAPLRLPVVVTRTLPGYVGPLDAVLVAGGRAEDEPAAQAMSVAARRGATVIYAGPTVGPLWEEAPERALLLDAPQAAPALSPARTMMAAITAMDLMEEDPRLVASRLGHLADAMDQEIERVHPERDEVVNPARNLWSWCRGARVMHTGHGEINLAVAQAAAQAWSAYELPSGAGEPEALAAATAAHQDIFFDPFLDAAPGSRGGREAVLPLKVVVWGASRGAVPGGLEQTTPAAQHGPTAEAACLLVRALAATVPLRD</sequence>
<dbReference type="OrthoDB" id="4427542at2"/>
<proteinExistence type="predicted"/>
<evidence type="ECO:0000313" key="1">
    <source>
        <dbReference type="EMBL" id="PKF67808.1"/>
    </source>
</evidence>
<dbReference type="EMBL" id="PJAF01000042">
    <property type="protein sequence ID" value="PKF67808.1"/>
    <property type="molecule type" value="Genomic_DNA"/>
</dbReference>
<reference evidence="1 2" key="1">
    <citation type="submission" date="2017-12" db="EMBL/GenBank/DDBJ databases">
        <title>Corynebacterium mastitidis 16-1433 Genome.</title>
        <authorList>
            <person name="Gulvik C.A."/>
        </authorList>
    </citation>
    <scope>NUCLEOTIDE SEQUENCE [LARGE SCALE GENOMIC DNA]</scope>
    <source>
        <strain evidence="1 2">16-1433</strain>
    </source>
</reference>
<accession>A0A2N0X530</accession>
<dbReference type="GO" id="GO:1901135">
    <property type="term" value="P:carbohydrate derivative metabolic process"/>
    <property type="evidence" value="ECO:0007669"/>
    <property type="project" value="InterPro"/>
</dbReference>
<gene>
    <name evidence="1" type="ORF">CXB45_10345</name>
</gene>
<dbReference type="InterPro" id="IPR046348">
    <property type="entry name" value="SIS_dom_sf"/>
</dbReference>
<dbReference type="Proteomes" id="UP000233249">
    <property type="component" value="Unassembled WGS sequence"/>
</dbReference>
<dbReference type="STRING" id="1121365.GCA_000375365_01238"/>
<dbReference type="AlphaFoldDB" id="A0A2N0X530"/>
<name>A0A2N0X530_9CORY</name>
<protein>
    <submittedName>
        <fullName evidence="1">Uncharacterized protein</fullName>
    </submittedName>
</protein>
<evidence type="ECO:0000313" key="2">
    <source>
        <dbReference type="Proteomes" id="UP000233249"/>
    </source>
</evidence>
<organism evidence="1 2">
    <name type="scientific">Corynebacterium mastitidis</name>
    <dbReference type="NCBI Taxonomy" id="161890"/>
    <lineage>
        <taxon>Bacteria</taxon>
        <taxon>Bacillati</taxon>
        <taxon>Actinomycetota</taxon>
        <taxon>Actinomycetes</taxon>
        <taxon>Mycobacteriales</taxon>
        <taxon>Corynebacteriaceae</taxon>
        <taxon>Corynebacterium</taxon>
    </lineage>
</organism>